<dbReference type="Gene3D" id="3.40.630.30">
    <property type="match status" value="1"/>
</dbReference>
<organism evidence="1 2">
    <name type="scientific">Gluconobacter cerinus</name>
    <dbReference type="NCBI Taxonomy" id="38307"/>
    <lineage>
        <taxon>Bacteria</taxon>
        <taxon>Pseudomonadati</taxon>
        <taxon>Pseudomonadota</taxon>
        <taxon>Alphaproteobacteria</taxon>
        <taxon>Acetobacterales</taxon>
        <taxon>Acetobacteraceae</taxon>
        <taxon>Gluconobacter</taxon>
    </lineage>
</organism>
<comment type="caution">
    <text evidence="1">The sequence shown here is derived from an EMBL/GenBank/DDBJ whole genome shotgun (WGS) entry which is preliminary data.</text>
</comment>
<dbReference type="PATRIC" id="fig|38307.3.peg.1879"/>
<proteinExistence type="predicted"/>
<name>A0A1B6VL57_9PROT</name>
<sequence>MTDAEILGAQPPSHAVIYRDGDAVGMLLPITPSVWEVHCGAAPAMRGKASLAAFRRLLSEFWSDHPEVQELIGVMKSEHRAARLNALRLGFKHFLTQKIQWPDGVAHTTACYRLEKPL</sequence>
<dbReference type="EMBL" id="LUTU01000007">
    <property type="protein sequence ID" value="OAJ67778.1"/>
    <property type="molecule type" value="Genomic_DNA"/>
</dbReference>
<accession>A0A1B6VL57</accession>
<reference evidence="1 2" key="1">
    <citation type="submission" date="2016-03" db="EMBL/GenBank/DDBJ databases">
        <title>Draft genome sequence of Gluconobacter cerinus strain CECT 9110.</title>
        <authorList>
            <person name="Sainz F."/>
            <person name="Mas A."/>
            <person name="Torija M.J."/>
        </authorList>
    </citation>
    <scope>NUCLEOTIDE SEQUENCE [LARGE SCALE GENOMIC DNA]</scope>
    <source>
        <strain evidence="1 2">CECT 9110</strain>
    </source>
</reference>
<dbReference type="Proteomes" id="UP000077786">
    <property type="component" value="Unassembled WGS sequence"/>
</dbReference>
<dbReference type="AlphaFoldDB" id="A0A1B6VL57"/>
<gene>
    <name evidence="1" type="ORF">A0123_01820</name>
</gene>
<protein>
    <submittedName>
        <fullName evidence="1">Uncharacterized protein</fullName>
    </submittedName>
</protein>
<evidence type="ECO:0000313" key="1">
    <source>
        <dbReference type="EMBL" id="OAJ67778.1"/>
    </source>
</evidence>
<evidence type="ECO:0000313" key="2">
    <source>
        <dbReference type="Proteomes" id="UP000077786"/>
    </source>
</evidence>